<dbReference type="AlphaFoldDB" id="A0A2R6W4W4"/>
<proteinExistence type="predicted"/>
<keyword evidence="3" id="KW-1185">Reference proteome</keyword>
<reference evidence="3" key="1">
    <citation type="journal article" date="2017" name="Cell">
        <title>Insights into land plant evolution garnered from the Marchantia polymorpha genome.</title>
        <authorList>
            <person name="Bowman J.L."/>
            <person name="Kohchi T."/>
            <person name="Yamato K.T."/>
            <person name="Jenkins J."/>
            <person name="Shu S."/>
            <person name="Ishizaki K."/>
            <person name="Yamaoka S."/>
            <person name="Nishihama R."/>
            <person name="Nakamura Y."/>
            <person name="Berger F."/>
            <person name="Adam C."/>
            <person name="Aki S.S."/>
            <person name="Althoff F."/>
            <person name="Araki T."/>
            <person name="Arteaga-Vazquez M.A."/>
            <person name="Balasubrmanian S."/>
            <person name="Barry K."/>
            <person name="Bauer D."/>
            <person name="Boehm C.R."/>
            <person name="Briginshaw L."/>
            <person name="Caballero-Perez J."/>
            <person name="Catarino B."/>
            <person name="Chen F."/>
            <person name="Chiyoda S."/>
            <person name="Chovatia M."/>
            <person name="Davies K.M."/>
            <person name="Delmans M."/>
            <person name="Demura T."/>
            <person name="Dierschke T."/>
            <person name="Dolan L."/>
            <person name="Dorantes-Acosta A.E."/>
            <person name="Eklund D.M."/>
            <person name="Florent S.N."/>
            <person name="Flores-Sandoval E."/>
            <person name="Fujiyama A."/>
            <person name="Fukuzawa H."/>
            <person name="Galik B."/>
            <person name="Grimanelli D."/>
            <person name="Grimwood J."/>
            <person name="Grossniklaus U."/>
            <person name="Hamada T."/>
            <person name="Haseloff J."/>
            <person name="Hetherington A.J."/>
            <person name="Higo A."/>
            <person name="Hirakawa Y."/>
            <person name="Hundley H.N."/>
            <person name="Ikeda Y."/>
            <person name="Inoue K."/>
            <person name="Inoue S.I."/>
            <person name="Ishida S."/>
            <person name="Jia Q."/>
            <person name="Kakita M."/>
            <person name="Kanazawa T."/>
            <person name="Kawai Y."/>
            <person name="Kawashima T."/>
            <person name="Kennedy M."/>
            <person name="Kinose K."/>
            <person name="Kinoshita T."/>
            <person name="Kohara Y."/>
            <person name="Koide E."/>
            <person name="Komatsu K."/>
            <person name="Kopischke S."/>
            <person name="Kubo M."/>
            <person name="Kyozuka J."/>
            <person name="Lagercrantz U."/>
            <person name="Lin S.S."/>
            <person name="Lindquist E."/>
            <person name="Lipzen A.M."/>
            <person name="Lu C.W."/>
            <person name="De Luna E."/>
            <person name="Martienssen R.A."/>
            <person name="Minamino N."/>
            <person name="Mizutani M."/>
            <person name="Mizutani M."/>
            <person name="Mochizuki N."/>
            <person name="Monte I."/>
            <person name="Mosher R."/>
            <person name="Nagasaki H."/>
            <person name="Nakagami H."/>
            <person name="Naramoto S."/>
            <person name="Nishitani K."/>
            <person name="Ohtani M."/>
            <person name="Okamoto T."/>
            <person name="Okumura M."/>
            <person name="Phillips J."/>
            <person name="Pollak B."/>
            <person name="Reinders A."/>
            <person name="Rovekamp M."/>
            <person name="Sano R."/>
            <person name="Sawa S."/>
            <person name="Schmid M.W."/>
            <person name="Shirakawa M."/>
            <person name="Solano R."/>
            <person name="Spunde A."/>
            <person name="Suetsugu N."/>
            <person name="Sugano S."/>
            <person name="Sugiyama A."/>
            <person name="Sun R."/>
            <person name="Suzuki Y."/>
            <person name="Takenaka M."/>
            <person name="Takezawa D."/>
            <person name="Tomogane H."/>
            <person name="Tsuzuki M."/>
            <person name="Ueda T."/>
            <person name="Umeda M."/>
            <person name="Ward J.M."/>
            <person name="Watanabe Y."/>
            <person name="Yazaki K."/>
            <person name="Yokoyama R."/>
            <person name="Yoshitake Y."/>
            <person name="Yotsui I."/>
            <person name="Zachgo S."/>
            <person name="Schmutz J."/>
        </authorList>
    </citation>
    <scope>NUCLEOTIDE SEQUENCE [LARGE SCALE GENOMIC DNA]</scope>
    <source>
        <strain evidence="3">Tak-1</strain>
    </source>
</reference>
<evidence type="ECO:0000256" key="1">
    <source>
        <dbReference type="SAM" id="Phobius"/>
    </source>
</evidence>
<name>A0A2R6W4W4_MARPO</name>
<organism evidence="2 3">
    <name type="scientific">Marchantia polymorpha</name>
    <name type="common">Common liverwort</name>
    <name type="synonym">Marchantia aquatica</name>
    <dbReference type="NCBI Taxonomy" id="3197"/>
    <lineage>
        <taxon>Eukaryota</taxon>
        <taxon>Viridiplantae</taxon>
        <taxon>Streptophyta</taxon>
        <taxon>Embryophyta</taxon>
        <taxon>Marchantiophyta</taxon>
        <taxon>Marchantiopsida</taxon>
        <taxon>Marchantiidae</taxon>
        <taxon>Marchantiales</taxon>
        <taxon>Marchantiaceae</taxon>
        <taxon>Marchantia</taxon>
    </lineage>
</organism>
<dbReference type="EMBL" id="KZ772822">
    <property type="protein sequence ID" value="PTQ28894.1"/>
    <property type="molecule type" value="Genomic_DNA"/>
</dbReference>
<protein>
    <submittedName>
        <fullName evidence="2">Uncharacterized protein</fullName>
    </submittedName>
</protein>
<dbReference type="Proteomes" id="UP000244005">
    <property type="component" value="Unassembled WGS sequence"/>
</dbReference>
<keyword evidence="1" id="KW-0812">Transmembrane</keyword>
<evidence type="ECO:0000313" key="2">
    <source>
        <dbReference type="EMBL" id="PTQ28894.1"/>
    </source>
</evidence>
<sequence>MLDTRSLFHTGIAVHCTLGLVSTFFHIEAFSFLFTITSCLHYMYMIGLAFDLHAPYRCLHIILSIKVLCSLRYFLYVPQASVNLCWAFSHIQCFVY</sequence>
<accession>A0A2R6W4W4</accession>
<dbReference type="Gramene" id="Mp6g09460.1">
    <property type="protein sequence ID" value="Mp6g09460.1.cds1"/>
    <property type="gene ID" value="Mp6g09460"/>
</dbReference>
<evidence type="ECO:0000313" key="3">
    <source>
        <dbReference type="Proteomes" id="UP000244005"/>
    </source>
</evidence>
<keyword evidence="1" id="KW-0472">Membrane</keyword>
<feature type="transmembrane region" description="Helical" evidence="1">
    <location>
        <begin position="7"/>
        <end position="25"/>
    </location>
</feature>
<gene>
    <name evidence="2" type="ORF">MARPO_0152s0010</name>
</gene>
<keyword evidence="1" id="KW-1133">Transmembrane helix</keyword>